<dbReference type="HOGENOM" id="CLU_017584_9_4_11"/>
<evidence type="ECO:0000256" key="2">
    <source>
        <dbReference type="ARBA" id="ARBA00023125"/>
    </source>
</evidence>
<evidence type="ECO:0000259" key="4">
    <source>
        <dbReference type="PROSITE" id="PS50949"/>
    </source>
</evidence>
<dbReference type="PRINTS" id="PR00035">
    <property type="entry name" value="HTHGNTR"/>
</dbReference>
<sequence>MPRVSLVETVTDRLLDRIISGEFPEGSALPPEAALAEQSGASRLTVREAVRVLSSQHVVRALQGRGTFVNPVTRWTSLEALVRMQRGDASKVIAQLVEVRAMIEVGAAELFAVRVSNEDLAGLRGYVEQMRAAHDRTDVGAFVAADLAFHDLILDGCGNPFVPATFLPISRALRDARTRTSSVTQIREHAIVEHSSIIEALETGSAEAAAAAMRSHLIQTRDDARRYLQATGDGST</sequence>
<keyword evidence="6" id="KW-1185">Reference proteome</keyword>
<organism evidence="5 6">
    <name type="scientific">Intrasporangium calvum (strain ATCC 23552 / DSM 43043 / JCM 3097 / NBRC 12989 / NCIMB 10167 / NRRL B-3866 / 7 KIP)</name>
    <dbReference type="NCBI Taxonomy" id="710696"/>
    <lineage>
        <taxon>Bacteria</taxon>
        <taxon>Bacillati</taxon>
        <taxon>Actinomycetota</taxon>
        <taxon>Actinomycetes</taxon>
        <taxon>Micrococcales</taxon>
        <taxon>Intrasporangiaceae</taxon>
        <taxon>Intrasporangium</taxon>
    </lineage>
</organism>
<evidence type="ECO:0000313" key="5">
    <source>
        <dbReference type="EMBL" id="ADU47642.1"/>
    </source>
</evidence>
<dbReference type="InterPro" id="IPR036388">
    <property type="entry name" value="WH-like_DNA-bd_sf"/>
</dbReference>
<dbReference type="Gene3D" id="1.20.120.530">
    <property type="entry name" value="GntR ligand-binding domain-like"/>
    <property type="match status" value="1"/>
</dbReference>
<dbReference type="Pfam" id="PF00392">
    <property type="entry name" value="GntR"/>
    <property type="match status" value="1"/>
</dbReference>
<dbReference type="InterPro" id="IPR036390">
    <property type="entry name" value="WH_DNA-bd_sf"/>
</dbReference>
<keyword evidence="2" id="KW-0238">DNA-binding</keyword>
<dbReference type="InterPro" id="IPR008920">
    <property type="entry name" value="TF_FadR/GntR_C"/>
</dbReference>
<dbReference type="PROSITE" id="PS50949">
    <property type="entry name" value="HTH_GNTR"/>
    <property type="match status" value="1"/>
</dbReference>
<dbReference type="CDD" id="cd07377">
    <property type="entry name" value="WHTH_GntR"/>
    <property type="match status" value="1"/>
</dbReference>
<dbReference type="InterPro" id="IPR011711">
    <property type="entry name" value="GntR_C"/>
</dbReference>
<keyword evidence="1" id="KW-0805">Transcription regulation</keyword>
<dbReference type="SUPFAM" id="SSF48008">
    <property type="entry name" value="GntR ligand-binding domain-like"/>
    <property type="match status" value="1"/>
</dbReference>
<dbReference type="SMART" id="SM00895">
    <property type="entry name" value="FCD"/>
    <property type="match status" value="1"/>
</dbReference>
<reference evidence="5 6" key="1">
    <citation type="journal article" date="2010" name="Stand. Genomic Sci.">
        <title>Complete genome sequence of Intrasporangium calvum type strain (7 KIP).</title>
        <authorList>
            <person name="Del Rio T.G."/>
            <person name="Chertkov O."/>
            <person name="Yasawong M."/>
            <person name="Lucas S."/>
            <person name="Deshpande S."/>
            <person name="Cheng J.F."/>
            <person name="Detter C."/>
            <person name="Tapia R."/>
            <person name="Han C."/>
            <person name="Goodwin L."/>
            <person name="Pitluck S."/>
            <person name="Liolios K."/>
            <person name="Ivanova N."/>
            <person name="Mavromatis K."/>
            <person name="Pati A."/>
            <person name="Chen A."/>
            <person name="Palaniappan K."/>
            <person name="Land M."/>
            <person name="Hauser L."/>
            <person name="Chang Y.J."/>
            <person name="Jeffries C.D."/>
            <person name="Rohde M."/>
            <person name="Pukall R."/>
            <person name="Sikorski J."/>
            <person name="Goker M."/>
            <person name="Woyke T."/>
            <person name="Bristow J."/>
            <person name="Eisen J.A."/>
            <person name="Markowitz V."/>
            <person name="Hugenholtz P."/>
            <person name="Kyrpides N.C."/>
            <person name="Klenk H.P."/>
            <person name="Lapidus A."/>
        </authorList>
    </citation>
    <scope>NUCLEOTIDE SEQUENCE [LARGE SCALE GENOMIC DNA]</scope>
    <source>
        <strain evidence="6">ATCC 23552 / DSM 43043 / JCM 3097 / NBRC 12989 / 7 KIP</strain>
    </source>
</reference>
<dbReference type="eggNOG" id="COG2186">
    <property type="taxonomic scope" value="Bacteria"/>
</dbReference>
<dbReference type="Proteomes" id="UP000008914">
    <property type="component" value="Chromosome"/>
</dbReference>
<evidence type="ECO:0000256" key="1">
    <source>
        <dbReference type="ARBA" id="ARBA00023015"/>
    </source>
</evidence>
<dbReference type="GO" id="GO:0003677">
    <property type="term" value="F:DNA binding"/>
    <property type="evidence" value="ECO:0007669"/>
    <property type="project" value="UniProtKB-KW"/>
</dbReference>
<dbReference type="KEGG" id="ica:Intca_1121"/>
<keyword evidence="3" id="KW-0804">Transcription</keyword>
<feature type="domain" description="HTH gntR-type" evidence="4">
    <location>
        <begin position="4"/>
        <end position="72"/>
    </location>
</feature>
<dbReference type="EMBL" id="CP002343">
    <property type="protein sequence ID" value="ADU47642.1"/>
    <property type="molecule type" value="Genomic_DNA"/>
</dbReference>
<protein>
    <submittedName>
        <fullName evidence="5">GntR domain protein</fullName>
    </submittedName>
</protein>
<dbReference type="OrthoDB" id="3523737at2"/>
<dbReference type="Gene3D" id="1.10.10.10">
    <property type="entry name" value="Winged helix-like DNA-binding domain superfamily/Winged helix DNA-binding domain"/>
    <property type="match status" value="1"/>
</dbReference>
<dbReference type="Pfam" id="PF07729">
    <property type="entry name" value="FCD"/>
    <property type="match status" value="1"/>
</dbReference>
<gene>
    <name evidence="5" type="ordered locus">Intca_1121</name>
</gene>
<dbReference type="GO" id="GO:0003700">
    <property type="term" value="F:DNA-binding transcription factor activity"/>
    <property type="evidence" value="ECO:0007669"/>
    <property type="project" value="InterPro"/>
</dbReference>
<dbReference type="STRING" id="710696.Intca_1121"/>
<accession>E6SE29</accession>
<dbReference type="InterPro" id="IPR000524">
    <property type="entry name" value="Tscrpt_reg_HTH_GntR"/>
</dbReference>
<dbReference type="RefSeq" id="WP_013491960.1">
    <property type="nucleotide sequence ID" value="NC_014830.1"/>
</dbReference>
<dbReference type="PANTHER" id="PTHR43537">
    <property type="entry name" value="TRANSCRIPTIONAL REGULATOR, GNTR FAMILY"/>
    <property type="match status" value="1"/>
</dbReference>
<name>E6SE29_INTC7</name>
<dbReference type="SMART" id="SM00345">
    <property type="entry name" value="HTH_GNTR"/>
    <property type="match status" value="1"/>
</dbReference>
<evidence type="ECO:0000313" key="6">
    <source>
        <dbReference type="Proteomes" id="UP000008914"/>
    </source>
</evidence>
<proteinExistence type="predicted"/>
<dbReference type="AlphaFoldDB" id="E6SE29"/>
<dbReference type="PANTHER" id="PTHR43537:SF44">
    <property type="entry name" value="GNTR FAMILY REGULATORY PROTEIN"/>
    <property type="match status" value="1"/>
</dbReference>
<dbReference type="SUPFAM" id="SSF46785">
    <property type="entry name" value="Winged helix' DNA-binding domain"/>
    <property type="match status" value="1"/>
</dbReference>
<evidence type="ECO:0000256" key="3">
    <source>
        <dbReference type="ARBA" id="ARBA00023163"/>
    </source>
</evidence>